<reference evidence="4 5" key="1">
    <citation type="submission" date="2023-09" db="EMBL/GenBank/DDBJ databases">
        <authorList>
            <person name="Wang M."/>
        </authorList>
    </citation>
    <scope>NUCLEOTIDE SEQUENCE [LARGE SCALE GENOMIC DNA]</scope>
    <source>
        <strain evidence="4">GT-2023</strain>
        <tissue evidence="4">Liver</tissue>
    </source>
</reference>
<dbReference type="Pfam" id="PF07894">
    <property type="entry name" value="SACK1"/>
    <property type="match status" value="1"/>
</dbReference>
<feature type="compositionally biased region" description="Basic and acidic residues" evidence="2">
    <location>
        <begin position="1074"/>
        <end position="1085"/>
    </location>
</feature>
<feature type="compositionally biased region" description="Basic and acidic residues" evidence="2">
    <location>
        <begin position="842"/>
        <end position="869"/>
    </location>
</feature>
<feature type="compositionally biased region" description="Polar residues" evidence="2">
    <location>
        <begin position="979"/>
        <end position="991"/>
    </location>
</feature>
<feature type="domain" description="Scaffolding anchor of CK1" evidence="3">
    <location>
        <begin position="87"/>
        <end position="358"/>
    </location>
</feature>
<dbReference type="PANTHER" id="PTHR16181">
    <property type="entry name" value="PROTEIN FAM83A-RELATED"/>
    <property type="match status" value="1"/>
</dbReference>
<keyword evidence="5" id="KW-1185">Reference proteome</keyword>
<feature type="compositionally biased region" description="Polar residues" evidence="2">
    <location>
        <begin position="1132"/>
        <end position="1145"/>
    </location>
</feature>
<dbReference type="Gene3D" id="3.30.870.10">
    <property type="entry name" value="Endonuclease Chain A"/>
    <property type="match status" value="1"/>
</dbReference>
<feature type="compositionally biased region" description="Polar residues" evidence="2">
    <location>
        <begin position="870"/>
        <end position="890"/>
    </location>
</feature>
<feature type="region of interest" description="Disordered" evidence="2">
    <location>
        <begin position="918"/>
        <end position="1228"/>
    </location>
</feature>
<feature type="compositionally biased region" description="Polar residues" evidence="2">
    <location>
        <begin position="1152"/>
        <end position="1166"/>
    </location>
</feature>
<feature type="compositionally biased region" description="Low complexity" evidence="2">
    <location>
        <begin position="1011"/>
        <end position="1023"/>
    </location>
</feature>
<feature type="region of interest" description="Disordered" evidence="2">
    <location>
        <begin position="639"/>
        <end position="799"/>
    </location>
</feature>
<feature type="region of interest" description="Disordered" evidence="2">
    <location>
        <begin position="561"/>
        <end position="619"/>
    </location>
</feature>
<proteinExistence type="inferred from homology"/>
<feature type="compositionally biased region" description="Basic and acidic residues" evidence="2">
    <location>
        <begin position="652"/>
        <end position="664"/>
    </location>
</feature>
<name>A0ABR3LT70_9TELE</name>
<evidence type="ECO:0000256" key="1">
    <source>
        <dbReference type="ARBA" id="ARBA00006937"/>
    </source>
</evidence>
<dbReference type="EMBL" id="JAYMGO010000019">
    <property type="protein sequence ID" value="KAL1256097.1"/>
    <property type="molecule type" value="Genomic_DNA"/>
</dbReference>
<dbReference type="PANTHER" id="PTHR16181:SF26">
    <property type="entry name" value="PROTEIN FAM83H"/>
    <property type="match status" value="1"/>
</dbReference>
<evidence type="ECO:0000259" key="3">
    <source>
        <dbReference type="Pfam" id="PF07894"/>
    </source>
</evidence>
<dbReference type="Proteomes" id="UP001558613">
    <property type="component" value="Unassembled WGS sequence"/>
</dbReference>
<feature type="compositionally biased region" description="Basic and acidic residues" evidence="2">
    <location>
        <begin position="671"/>
        <end position="688"/>
    </location>
</feature>
<feature type="compositionally biased region" description="Polar residues" evidence="2">
    <location>
        <begin position="1204"/>
        <end position="1214"/>
    </location>
</feature>
<gene>
    <name evidence="4" type="ORF">QQF64_014158</name>
</gene>
<dbReference type="InterPro" id="IPR050944">
    <property type="entry name" value="FAM83"/>
</dbReference>
<feature type="compositionally biased region" description="Polar residues" evidence="2">
    <location>
        <begin position="603"/>
        <end position="617"/>
    </location>
</feature>
<comment type="similarity">
    <text evidence="1">Belongs to the FAM83 family.</text>
</comment>
<comment type="caution">
    <text evidence="4">The sequence shown here is derived from an EMBL/GenBank/DDBJ whole genome shotgun (WGS) entry which is preliminary data.</text>
</comment>
<dbReference type="InterPro" id="IPR012461">
    <property type="entry name" value="SACK1"/>
</dbReference>
<dbReference type="SUPFAM" id="SSF56024">
    <property type="entry name" value="Phospholipase D/nuclease"/>
    <property type="match status" value="1"/>
</dbReference>
<feature type="compositionally biased region" description="Basic and acidic residues" evidence="2">
    <location>
        <begin position="1187"/>
        <end position="1203"/>
    </location>
</feature>
<organism evidence="4 5">
    <name type="scientific">Cirrhinus molitorella</name>
    <name type="common">mud carp</name>
    <dbReference type="NCBI Taxonomy" id="172907"/>
    <lineage>
        <taxon>Eukaryota</taxon>
        <taxon>Metazoa</taxon>
        <taxon>Chordata</taxon>
        <taxon>Craniata</taxon>
        <taxon>Vertebrata</taxon>
        <taxon>Euteleostomi</taxon>
        <taxon>Actinopterygii</taxon>
        <taxon>Neopterygii</taxon>
        <taxon>Teleostei</taxon>
        <taxon>Ostariophysi</taxon>
        <taxon>Cypriniformes</taxon>
        <taxon>Cyprinidae</taxon>
        <taxon>Labeoninae</taxon>
        <taxon>Labeonini</taxon>
        <taxon>Cirrhinus</taxon>
    </lineage>
</organism>
<feature type="compositionally biased region" description="Polar residues" evidence="2">
    <location>
        <begin position="930"/>
        <end position="944"/>
    </location>
</feature>
<feature type="compositionally biased region" description="Basic and acidic residues" evidence="2">
    <location>
        <begin position="733"/>
        <end position="750"/>
    </location>
</feature>
<feature type="compositionally biased region" description="Basic and acidic residues" evidence="2">
    <location>
        <begin position="1098"/>
        <end position="1114"/>
    </location>
</feature>
<protein>
    <recommendedName>
        <fullName evidence="3">Scaffolding anchor of CK1 domain-containing protein</fullName>
    </recommendedName>
</protein>
<accession>A0ABR3LT70</accession>
<feature type="compositionally biased region" description="Low complexity" evidence="2">
    <location>
        <begin position="719"/>
        <end position="728"/>
    </location>
</feature>
<feature type="region of interest" description="Disordered" evidence="2">
    <location>
        <begin position="814"/>
        <end position="891"/>
    </location>
</feature>
<evidence type="ECO:0000256" key="2">
    <source>
        <dbReference type="SAM" id="MobiDB-lite"/>
    </source>
</evidence>
<sequence length="1253" mass="140993">MVGRSFTTEIQRAESFITNRVLCYLNGAETFGRAGLGRTRTGGENSQLFRNGKKVSLPATASNSKRKGCFPCSTMARRSQSSSLGDNPLDPNYLRPHYREEYRMAIDALVEEDIEGYYNFLQSANVIDFLSRSEIEHIKSTVHSPQSAGNVPELPYREIDQDGSSDTYWPLHSDLDAPGLDLGWPLQQHSFVGPTEVTMLVNPADPERPSIKEQARRLINAAHQVIAVVMDIFTDIDIFSDLLDAAARHVPVYILLDEQNAHHFVNMVASCKVNLDMIHMMRVRTVAGITYFCRTGKSFKGQVMDRFLMTDCRAVISGNYSFMWSFEKIHRSIAHLFLGELVATFDEEFRILFAQSQPLVVENALVPMPQDSTSSYLGNQFGLKRTQSLRNPRGYLRQPELTGYPFGERLESILPFRRDDPFRHTLEPGAGPMQVTKYASQQFRMQQSILDPGRSMLASRQLEMNAFKRHSYAEGTRETYASSRQFMKQRVMNNLEEMESHYQREQHYYQSEGMGPDSERGHYDRLNYGMYQTDQQSDSGYPELEAPGNLNVLSSADLKSDSEKQYSGGGRYGTQTNKRPAAGHAYACQSSPTQPHPPDHKQLFSTGEQVRQTQDPSMKQGLRSWRINSFLSTCEDAGEEGLQQPMGPDAFDEPHQQPDSRHYGLEGPGLHLRERPNIPTKPKLDLRPRFGKPIIPDRNQAKDTGFDLGPITTDTLKPAISASSLASSTDTDPESREPRDVSITKHESFRSRINPMLQRSSRLRSSLIFSSSKMEQHSSSQAKSGGELQEDKDESEPIRYSSIVAEILEKRRSLSREPFDWNKHKKADEKDVKNASTGDLTTIKDVKEEPIKEKEKPEKPDNPEPEKNKFTQPTEPLRSTQTTSSVNMNDPASRLQYFKDLQEKRKIAKLELDLGTKTQEAVTKKPDLSDTASKVPSVLVSSEESTVKRQEPSITLTDPVPQRLVVATKPSEVCVDKPLTNSKTLTESTADASKKEPTKEPTKSLRPFPSPKFLKPFKPSQSSQRRISCGEEILTDATDSEKSELKKSRSLSSSGITRAESKESLSSLNLGNSDGKDTKALDFLKKQTQRLKGFLGPKGEKKHSVSNSQEDKSMKTVPEVQEDPSDKEKPSESISSSTTVENSKPTAKPTPSRYQSSTSNVIFSSNLRDDTKVILEQISANSQKNRQQAEESGKGEGEKKEDVSNSSTQFQNRGRFTRAPVNPQERDNLLKRIESMRKEKKVYSRFEMGNNLG</sequence>
<feature type="compositionally biased region" description="Low complexity" evidence="2">
    <location>
        <begin position="757"/>
        <end position="780"/>
    </location>
</feature>
<evidence type="ECO:0000313" key="4">
    <source>
        <dbReference type="EMBL" id="KAL1256097.1"/>
    </source>
</evidence>
<feature type="compositionally biased region" description="Basic and acidic residues" evidence="2">
    <location>
        <begin position="992"/>
        <end position="1003"/>
    </location>
</feature>
<feature type="compositionally biased region" description="Low complexity" evidence="2">
    <location>
        <begin position="1064"/>
        <end position="1073"/>
    </location>
</feature>
<evidence type="ECO:0000313" key="5">
    <source>
        <dbReference type="Proteomes" id="UP001558613"/>
    </source>
</evidence>
<feature type="compositionally biased region" description="Basic and acidic residues" evidence="2">
    <location>
        <begin position="814"/>
        <end position="833"/>
    </location>
</feature>